<dbReference type="NCBIfam" id="NF006396">
    <property type="entry name" value="PRK08645.1"/>
    <property type="match status" value="1"/>
</dbReference>
<dbReference type="SUPFAM" id="SSF82282">
    <property type="entry name" value="Homocysteine S-methyltransferase"/>
    <property type="match status" value="1"/>
</dbReference>
<sequence length="608" mass="68876">MDNVDRIKSKLPLLFDGAMGTYYRDSIKSPLPECEMANIFDRESILNIHKEYLEAGAIAIKTNSFGANKRALNCSENVLATIIESSYNLANEAVADYCADNKINIDDRFVFADIGPIAHPSEPYNYKEFLEEYVDIVDKFLELGAKNFIFETLDEDIFLLDLCEYIKNKEEDSFIIVSFAINPDGYTRKGYYGEKLIENVSKSNFIDSVGFNCISGPGYLLNTIEKINLDGKIISIMPNASYPTIINNRVYYSDNSNYFANTMMDFLDYGVEIIGACCGTTPKHIGKMNRLLADKKVSKNIKRQISNDNRKASHKINTKEKPNIFYDKLLSSKKVIAVELDPPADINIEKYMENAHSLKKAGVDAITIADCPVARARIDSSLMAYKLKNELDIEPIVHLTCRDRNLNASKALLLGLNIENIRNLIIVTGDPIPNAEKNEIKPVFNFNSRILAQYIKDLNEKLFTNSMMISSGLNVNARNFAIELEKAKNKELAGVEVFFTQVIASERAIKNLIWAKKELKSKIMGGIIPIISYRNAIFMNEEISGISIENEIIEKYKGKSKEKSDKLAVEISLEFMKRIEDKVDGFYLITPFSRVDIIEEILKKYMNK</sequence>
<dbReference type="GO" id="GO:0046872">
    <property type="term" value="F:metal ion binding"/>
    <property type="evidence" value="ECO:0007669"/>
    <property type="project" value="UniProtKB-KW"/>
</dbReference>
<keyword evidence="5" id="KW-0285">Flavoprotein</keyword>
<feature type="binding site" evidence="12">
    <location>
        <position position="277"/>
    </location>
    <ligand>
        <name>Zn(2+)</name>
        <dbReference type="ChEBI" id="CHEBI:29105"/>
    </ligand>
</feature>
<reference evidence="14" key="1">
    <citation type="thesis" date="2015" institute="Rutgers" country="The State University of New Jersey, 14 College Farm Rd., New Brunswick, NJ, USA">
        <title>Ammonia toxicity in bacteria and its implications for treatment of and resource recovery from highly nitrogenous organic wastes.</title>
        <authorList>
            <person name="Luther A.K."/>
        </authorList>
    </citation>
    <scope>NUCLEOTIDE SEQUENCE</scope>
    <source>
        <strain evidence="14">RT-10B</strain>
    </source>
</reference>
<feature type="binding site" evidence="12">
    <location>
        <position position="213"/>
    </location>
    <ligand>
        <name>Zn(2+)</name>
        <dbReference type="ChEBI" id="CHEBI:29105"/>
    </ligand>
</feature>
<evidence type="ECO:0000313" key="14">
    <source>
        <dbReference type="EMBL" id="PSJ31116.1"/>
    </source>
</evidence>
<protein>
    <recommendedName>
        <fullName evidence="13">Hcy-binding domain-containing protein</fullName>
    </recommendedName>
</protein>
<evidence type="ECO:0000256" key="1">
    <source>
        <dbReference type="ARBA" id="ARBA00001974"/>
    </source>
</evidence>
<evidence type="ECO:0000256" key="2">
    <source>
        <dbReference type="ARBA" id="ARBA00004777"/>
    </source>
</evidence>
<keyword evidence="9" id="KW-0274">FAD</keyword>
<dbReference type="GO" id="GO:0005829">
    <property type="term" value="C:cytosol"/>
    <property type="evidence" value="ECO:0007669"/>
    <property type="project" value="TreeGrafter"/>
</dbReference>
<proteinExistence type="inferred from homology"/>
<dbReference type="UniPathway" id="UPA00193"/>
<dbReference type="PANTHER" id="PTHR45833:SF1">
    <property type="entry name" value="METHIONINE SYNTHASE"/>
    <property type="match status" value="1"/>
</dbReference>
<dbReference type="Gene3D" id="3.20.20.330">
    <property type="entry name" value="Homocysteine-binding-like domain"/>
    <property type="match status" value="1"/>
</dbReference>
<evidence type="ECO:0000256" key="4">
    <source>
        <dbReference type="ARBA" id="ARBA00022603"/>
    </source>
</evidence>
<dbReference type="PROSITE" id="PS50970">
    <property type="entry name" value="HCY"/>
    <property type="match status" value="1"/>
</dbReference>
<dbReference type="InterPro" id="IPR029041">
    <property type="entry name" value="FAD-linked_oxidoreductase-like"/>
</dbReference>
<dbReference type="GO" id="GO:0008705">
    <property type="term" value="F:methionine synthase activity"/>
    <property type="evidence" value="ECO:0007669"/>
    <property type="project" value="TreeGrafter"/>
</dbReference>
<gene>
    <name evidence="14" type="ORF">UF10_07550</name>
</gene>
<keyword evidence="6 12" id="KW-0808">Transferase</keyword>
<dbReference type="EMBL" id="JYGE01000006">
    <property type="protein sequence ID" value="PSJ31116.1"/>
    <property type="molecule type" value="Genomic_DNA"/>
</dbReference>
<keyword evidence="7" id="KW-0949">S-adenosyl-L-methionine</keyword>
<keyword evidence="8 12" id="KW-0479">Metal-binding</keyword>
<dbReference type="GO" id="GO:0035999">
    <property type="term" value="P:tetrahydrofolate interconversion"/>
    <property type="evidence" value="ECO:0007669"/>
    <property type="project" value="UniProtKB-UniPathway"/>
</dbReference>
<evidence type="ECO:0000313" key="15">
    <source>
        <dbReference type="Proteomes" id="UP000241434"/>
    </source>
</evidence>
<dbReference type="GO" id="GO:0050667">
    <property type="term" value="P:homocysteine metabolic process"/>
    <property type="evidence" value="ECO:0007669"/>
    <property type="project" value="TreeGrafter"/>
</dbReference>
<dbReference type="InterPro" id="IPR050554">
    <property type="entry name" value="Met_Synthase/Corrinoid"/>
</dbReference>
<keyword evidence="4 12" id="KW-0489">Methyltransferase</keyword>
<comment type="caution">
    <text evidence="14">The sequence shown here is derived from an EMBL/GenBank/DDBJ whole genome shotgun (WGS) entry which is preliminary data.</text>
</comment>
<dbReference type="InterPro" id="IPR003726">
    <property type="entry name" value="HCY_dom"/>
</dbReference>
<dbReference type="PANTHER" id="PTHR45833">
    <property type="entry name" value="METHIONINE SYNTHASE"/>
    <property type="match status" value="1"/>
</dbReference>
<comment type="cofactor">
    <cofactor evidence="1">
        <name>FAD</name>
        <dbReference type="ChEBI" id="CHEBI:57692"/>
    </cofactor>
</comment>
<evidence type="ECO:0000256" key="11">
    <source>
        <dbReference type="ARBA" id="ARBA00023285"/>
    </source>
</evidence>
<evidence type="ECO:0000256" key="6">
    <source>
        <dbReference type="ARBA" id="ARBA00022679"/>
    </source>
</evidence>
<accession>A0A2P7PZI8</accession>
<feature type="binding site" evidence="12">
    <location>
        <position position="278"/>
    </location>
    <ligand>
        <name>Zn(2+)</name>
        <dbReference type="ChEBI" id="CHEBI:29105"/>
    </ligand>
</feature>
<dbReference type="GO" id="GO:0004489">
    <property type="term" value="F:methylenetetrahydrofolate reductase [NAD(P)H] activity"/>
    <property type="evidence" value="ECO:0007669"/>
    <property type="project" value="InterPro"/>
</dbReference>
<comment type="pathway">
    <text evidence="2">One-carbon metabolism; tetrahydrofolate interconversion.</text>
</comment>
<evidence type="ECO:0000256" key="9">
    <source>
        <dbReference type="ARBA" id="ARBA00022827"/>
    </source>
</evidence>
<dbReference type="RefSeq" id="WP_106777196.1">
    <property type="nucleotide sequence ID" value="NZ_JYGE01000006.1"/>
</dbReference>
<organism evidence="14 15">
    <name type="scientific">Peptostreptococcus russellii</name>
    <dbReference type="NCBI Taxonomy" id="215200"/>
    <lineage>
        <taxon>Bacteria</taxon>
        <taxon>Bacillati</taxon>
        <taxon>Bacillota</taxon>
        <taxon>Clostridia</taxon>
        <taxon>Peptostreptococcales</taxon>
        <taxon>Peptostreptococcaceae</taxon>
        <taxon>Peptostreptococcus</taxon>
    </lineage>
</organism>
<keyword evidence="12" id="KW-0862">Zinc</keyword>
<evidence type="ECO:0000256" key="10">
    <source>
        <dbReference type="ARBA" id="ARBA00023002"/>
    </source>
</evidence>
<dbReference type="Pfam" id="PF02574">
    <property type="entry name" value="S-methyl_trans"/>
    <property type="match status" value="1"/>
</dbReference>
<dbReference type="Gene3D" id="3.20.20.220">
    <property type="match status" value="1"/>
</dbReference>
<comment type="cofactor">
    <cofactor evidence="12">
        <name>Zn(2+)</name>
        <dbReference type="ChEBI" id="CHEBI:29105"/>
    </cofactor>
</comment>
<dbReference type="AlphaFoldDB" id="A0A2P7PZI8"/>
<dbReference type="InterPro" id="IPR003171">
    <property type="entry name" value="Mehydrof_redctse-like"/>
</dbReference>
<evidence type="ECO:0000256" key="3">
    <source>
        <dbReference type="ARBA" id="ARBA00010398"/>
    </source>
</evidence>
<dbReference type="OrthoDB" id="9803687at2"/>
<dbReference type="Proteomes" id="UP000241434">
    <property type="component" value="Unassembled WGS sequence"/>
</dbReference>
<dbReference type="CDD" id="cd00537">
    <property type="entry name" value="MTHFR"/>
    <property type="match status" value="1"/>
</dbReference>
<evidence type="ECO:0000256" key="12">
    <source>
        <dbReference type="PROSITE-ProRule" id="PRU00333"/>
    </source>
</evidence>
<evidence type="ECO:0000256" key="5">
    <source>
        <dbReference type="ARBA" id="ARBA00022630"/>
    </source>
</evidence>
<feature type="domain" description="Hcy-binding" evidence="13">
    <location>
        <begin position="1"/>
        <end position="292"/>
    </location>
</feature>
<name>A0A2P7PZI8_9FIRM</name>
<dbReference type="InterPro" id="IPR036589">
    <property type="entry name" value="HCY_dom_sf"/>
</dbReference>
<keyword evidence="10" id="KW-0560">Oxidoreductase</keyword>
<evidence type="ECO:0000256" key="8">
    <source>
        <dbReference type="ARBA" id="ARBA00022723"/>
    </source>
</evidence>
<keyword evidence="15" id="KW-1185">Reference proteome</keyword>
<evidence type="ECO:0000259" key="13">
    <source>
        <dbReference type="PROSITE" id="PS50970"/>
    </source>
</evidence>
<dbReference type="GO" id="GO:0032259">
    <property type="term" value="P:methylation"/>
    <property type="evidence" value="ECO:0007669"/>
    <property type="project" value="UniProtKB-KW"/>
</dbReference>
<comment type="similarity">
    <text evidence="3">Belongs to the vitamin-B12 dependent methionine synthase family.</text>
</comment>
<dbReference type="SUPFAM" id="SSF51730">
    <property type="entry name" value="FAD-linked oxidoreductase"/>
    <property type="match status" value="1"/>
</dbReference>
<dbReference type="Pfam" id="PF02219">
    <property type="entry name" value="MTHFR"/>
    <property type="match status" value="1"/>
</dbReference>
<keyword evidence="11" id="KW-0170">Cobalt</keyword>
<evidence type="ECO:0000256" key="7">
    <source>
        <dbReference type="ARBA" id="ARBA00022691"/>
    </source>
</evidence>